<reference evidence="8 9" key="1">
    <citation type="submission" date="2019-01" db="EMBL/GenBank/DDBJ databases">
        <title>Geovibrio thiophilus DSM 11263, complete genome.</title>
        <authorList>
            <person name="Spring S."/>
            <person name="Bunk B."/>
            <person name="Sproer C."/>
        </authorList>
    </citation>
    <scope>NUCLEOTIDE SEQUENCE [LARGE SCALE GENOMIC DNA]</scope>
    <source>
        <strain evidence="8 9">DSM 11263</strain>
    </source>
</reference>
<dbReference type="AlphaFoldDB" id="A0A410JV59"/>
<accession>A0A410JV59</accession>
<keyword evidence="3" id="KW-0378">Hydrolase</keyword>
<feature type="domain" description="MPN" evidence="7">
    <location>
        <begin position="105"/>
        <end position="227"/>
    </location>
</feature>
<dbReference type="KEGG" id="gtl:EP073_01180"/>
<dbReference type="OrthoDB" id="9804482at2"/>
<dbReference type="InterPro" id="IPR001405">
    <property type="entry name" value="UPF0758"/>
</dbReference>
<dbReference type="SUPFAM" id="SSF102712">
    <property type="entry name" value="JAB1/MPN domain"/>
    <property type="match status" value="1"/>
</dbReference>
<keyword evidence="4" id="KW-0862">Zinc</keyword>
<keyword evidence="1" id="KW-0645">Protease</keyword>
<proteinExistence type="inferred from homology"/>
<dbReference type="GO" id="GO:0008237">
    <property type="term" value="F:metallopeptidase activity"/>
    <property type="evidence" value="ECO:0007669"/>
    <property type="project" value="UniProtKB-KW"/>
</dbReference>
<dbReference type="InterPro" id="IPR020891">
    <property type="entry name" value="UPF0758_CS"/>
</dbReference>
<evidence type="ECO:0000256" key="5">
    <source>
        <dbReference type="ARBA" id="ARBA00023049"/>
    </source>
</evidence>
<gene>
    <name evidence="8" type="primary">radC</name>
    <name evidence="8" type="ORF">EP073_01180</name>
</gene>
<protein>
    <submittedName>
        <fullName evidence="8">DNA repair protein RadC</fullName>
    </submittedName>
</protein>
<sequence length="227" mass="26175">MICFFSMEDHKKGHRQRLKEKFRSGPSALHDYEIMELILSYIIPRRDVKVLSKDIIDKTESLRKVFRTDLTSINGAGEEVQLFFNIMREFYVRMEHGNLNFEPLVLDSGALVFKFLRILIGISEKENFVSLFVDKNKRLISYEVVSSGTVDRTAVYPREIAELALRRKASYVIIAHNHPSGSLIPSEEDINITERISKALETLDIKLLDHIIVTDTSFLSMKAQKLI</sequence>
<dbReference type="GO" id="GO:0006508">
    <property type="term" value="P:proteolysis"/>
    <property type="evidence" value="ECO:0007669"/>
    <property type="project" value="UniProtKB-KW"/>
</dbReference>
<evidence type="ECO:0000256" key="6">
    <source>
        <dbReference type="RuleBase" id="RU003797"/>
    </source>
</evidence>
<dbReference type="PANTHER" id="PTHR30471:SF3">
    <property type="entry name" value="UPF0758 PROTEIN YEES-RELATED"/>
    <property type="match status" value="1"/>
</dbReference>
<dbReference type="InterPro" id="IPR037518">
    <property type="entry name" value="MPN"/>
</dbReference>
<dbReference type="PROSITE" id="PS50249">
    <property type="entry name" value="MPN"/>
    <property type="match status" value="1"/>
</dbReference>
<dbReference type="PROSITE" id="PS01302">
    <property type="entry name" value="UPF0758"/>
    <property type="match status" value="1"/>
</dbReference>
<dbReference type="InterPro" id="IPR025657">
    <property type="entry name" value="RadC_JAB"/>
</dbReference>
<evidence type="ECO:0000259" key="7">
    <source>
        <dbReference type="PROSITE" id="PS50249"/>
    </source>
</evidence>
<dbReference type="CDD" id="cd08071">
    <property type="entry name" value="MPN_DUF2466"/>
    <property type="match status" value="1"/>
</dbReference>
<evidence type="ECO:0000256" key="4">
    <source>
        <dbReference type="ARBA" id="ARBA00022833"/>
    </source>
</evidence>
<organism evidence="8 9">
    <name type="scientific">Geovibrio thiophilus</name>
    <dbReference type="NCBI Taxonomy" id="139438"/>
    <lineage>
        <taxon>Bacteria</taxon>
        <taxon>Pseudomonadati</taxon>
        <taxon>Deferribacterota</taxon>
        <taxon>Deferribacteres</taxon>
        <taxon>Deferribacterales</taxon>
        <taxon>Geovibrionaceae</taxon>
        <taxon>Geovibrio</taxon>
    </lineage>
</organism>
<comment type="similarity">
    <text evidence="6">Belongs to the UPF0758 family.</text>
</comment>
<evidence type="ECO:0000313" key="9">
    <source>
        <dbReference type="Proteomes" id="UP000287502"/>
    </source>
</evidence>
<dbReference type="PANTHER" id="PTHR30471">
    <property type="entry name" value="DNA REPAIR PROTEIN RADC"/>
    <property type="match status" value="1"/>
</dbReference>
<dbReference type="GO" id="GO:0046872">
    <property type="term" value="F:metal ion binding"/>
    <property type="evidence" value="ECO:0007669"/>
    <property type="project" value="UniProtKB-KW"/>
</dbReference>
<dbReference type="EMBL" id="CP035108">
    <property type="protein sequence ID" value="QAR32062.1"/>
    <property type="molecule type" value="Genomic_DNA"/>
</dbReference>
<dbReference type="NCBIfam" id="TIGR00608">
    <property type="entry name" value="radc"/>
    <property type="match status" value="1"/>
</dbReference>
<keyword evidence="5" id="KW-0482">Metalloprotease</keyword>
<name>A0A410JV59_9BACT</name>
<evidence type="ECO:0000313" key="8">
    <source>
        <dbReference type="EMBL" id="QAR32062.1"/>
    </source>
</evidence>
<evidence type="ECO:0000256" key="1">
    <source>
        <dbReference type="ARBA" id="ARBA00022670"/>
    </source>
</evidence>
<evidence type="ECO:0000256" key="3">
    <source>
        <dbReference type="ARBA" id="ARBA00022801"/>
    </source>
</evidence>
<dbReference type="Gene3D" id="3.40.140.10">
    <property type="entry name" value="Cytidine Deaminase, domain 2"/>
    <property type="match status" value="1"/>
</dbReference>
<dbReference type="Pfam" id="PF04002">
    <property type="entry name" value="RadC"/>
    <property type="match status" value="1"/>
</dbReference>
<evidence type="ECO:0000256" key="2">
    <source>
        <dbReference type="ARBA" id="ARBA00022723"/>
    </source>
</evidence>
<keyword evidence="9" id="KW-1185">Reference proteome</keyword>
<dbReference type="Proteomes" id="UP000287502">
    <property type="component" value="Chromosome"/>
</dbReference>
<keyword evidence="2" id="KW-0479">Metal-binding</keyword>